<evidence type="ECO:0000313" key="3">
    <source>
        <dbReference type="Proteomes" id="UP000051870"/>
    </source>
</evidence>
<feature type="transmembrane region" description="Helical" evidence="1">
    <location>
        <begin position="214"/>
        <end position="235"/>
    </location>
</feature>
<accession>A0A0P1I5M9</accession>
<organism evidence="2 3">
    <name type="scientific">Shimia thalassica</name>
    <dbReference type="NCBI Taxonomy" id="1715693"/>
    <lineage>
        <taxon>Bacteria</taxon>
        <taxon>Pseudomonadati</taxon>
        <taxon>Pseudomonadota</taxon>
        <taxon>Alphaproteobacteria</taxon>
        <taxon>Rhodobacterales</taxon>
        <taxon>Roseobacteraceae</taxon>
    </lineage>
</organism>
<evidence type="ECO:0000256" key="1">
    <source>
        <dbReference type="SAM" id="Phobius"/>
    </source>
</evidence>
<proteinExistence type="predicted"/>
<feature type="transmembrane region" description="Helical" evidence="1">
    <location>
        <begin position="42"/>
        <end position="62"/>
    </location>
</feature>
<dbReference type="RefSeq" id="WP_058310497.1">
    <property type="nucleotide sequence ID" value="NZ_CYTW01000001.1"/>
</dbReference>
<keyword evidence="1" id="KW-0472">Membrane</keyword>
<feature type="transmembrane region" description="Helical" evidence="1">
    <location>
        <begin position="182"/>
        <end position="202"/>
    </location>
</feature>
<feature type="transmembrane region" description="Helical" evidence="1">
    <location>
        <begin position="142"/>
        <end position="162"/>
    </location>
</feature>
<feature type="transmembrane region" description="Helical" evidence="1">
    <location>
        <begin position="315"/>
        <end position="336"/>
    </location>
</feature>
<sequence length="586" mass="63740">MTTQDAQVTSGRATMAVVGGMTGLAIWAMFDILPDILTNPHLFATVLAMGCGFVAVMLAIVGPVQIPRAAMGAAALSIPAAMMLGWGSLRFETAETLWEDSLLIQAWGLFLFIGTPFAAAYVSDKTYWRKYEKLFDYSWAIVVRYTAAWMFVGAFWLLVFLSNALLNIVGISAIETILDYDPVPYVLTGAVLGVALMVGYEMRDYLSAYLVLHLLRLLTPAMLAVVVIFVGALPFQDPNALFGGLSPAGTLLAVVAGAVSLISVSIDKNESEAVSNRLMRLSTEGLALLLPVLAGLIVYSVWLRVAQHGWTPARLASAVLGLFAVAYGVFYVLAVLRRKQWMARIRKANMVIALAMMVACLIWMSPVLDAQRIATNSQVSRYLDGKSRPQDVPIWEMVHEWGLAGAAGAAQLRALEGEEHAELREAVGFASSTGKRYIFERKSEDVLREDRVGRLVEVITLVAEGVELDRELLTNLPDFRLQDWLVSCEREHDPGCVLVLGEFDPASDGQEGMIFLPGSGEGYEAVSVAVRFGALEAAGPIRDGTTGAPVRLSQDQVNQVLAGDFRLAPSRRKALWLGDIELLPQN</sequence>
<protein>
    <recommendedName>
        <fullName evidence="4">DUF4153 domain-containing protein</fullName>
    </recommendedName>
</protein>
<evidence type="ECO:0008006" key="4">
    <source>
        <dbReference type="Google" id="ProtNLM"/>
    </source>
</evidence>
<feature type="transmembrane region" description="Helical" evidence="1">
    <location>
        <begin position="101"/>
        <end position="122"/>
    </location>
</feature>
<dbReference type="Proteomes" id="UP000051870">
    <property type="component" value="Unassembled WGS sequence"/>
</dbReference>
<feature type="transmembrane region" description="Helical" evidence="1">
    <location>
        <begin position="69"/>
        <end position="89"/>
    </location>
</feature>
<feature type="transmembrane region" description="Helical" evidence="1">
    <location>
        <begin position="348"/>
        <end position="368"/>
    </location>
</feature>
<keyword evidence="1" id="KW-0812">Transmembrane</keyword>
<dbReference type="STRING" id="1715693.PH7735_01358"/>
<dbReference type="EMBL" id="CYTW01000001">
    <property type="protein sequence ID" value="CUJ91367.1"/>
    <property type="molecule type" value="Genomic_DNA"/>
</dbReference>
<keyword evidence="1" id="KW-1133">Transmembrane helix</keyword>
<evidence type="ECO:0000313" key="2">
    <source>
        <dbReference type="EMBL" id="CUJ91367.1"/>
    </source>
</evidence>
<gene>
    <name evidence="2" type="ORF">PH7735_01358</name>
</gene>
<keyword evidence="3" id="KW-1185">Reference proteome</keyword>
<name>A0A0P1I5M9_9RHOB</name>
<feature type="transmembrane region" description="Helical" evidence="1">
    <location>
        <begin position="241"/>
        <end position="264"/>
    </location>
</feature>
<feature type="transmembrane region" description="Helical" evidence="1">
    <location>
        <begin position="12"/>
        <end position="30"/>
    </location>
</feature>
<dbReference type="AlphaFoldDB" id="A0A0P1I5M9"/>
<feature type="transmembrane region" description="Helical" evidence="1">
    <location>
        <begin position="285"/>
        <end position="303"/>
    </location>
</feature>
<dbReference type="GeneID" id="83880414"/>
<reference evidence="3" key="1">
    <citation type="submission" date="2015-09" db="EMBL/GenBank/DDBJ databases">
        <authorList>
            <person name="Rodrigo-Torres Lidia"/>
            <person name="Arahal R.David."/>
        </authorList>
    </citation>
    <scope>NUCLEOTIDE SEQUENCE [LARGE SCALE GENOMIC DNA]</scope>
    <source>
        <strain evidence="3">CECT 7735</strain>
    </source>
</reference>